<reference evidence="9" key="1">
    <citation type="submission" date="2023-10" db="EMBL/GenBank/DDBJ databases">
        <authorList>
            <person name="Chen Y."/>
            <person name="Shah S."/>
            <person name="Dougan E. K."/>
            <person name="Thang M."/>
            <person name="Chan C."/>
        </authorList>
    </citation>
    <scope>NUCLEOTIDE SEQUENCE [LARGE SCALE GENOMIC DNA]</scope>
</reference>
<evidence type="ECO:0000259" key="8">
    <source>
        <dbReference type="PROSITE" id="PS50222"/>
    </source>
</evidence>
<dbReference type="Proteomes" id="UP001189429">
    <property type="component" value="Unassembled WGS sequence"/>
</dbReference>
<dbReference type="Pfam" id="PF13202">
    <property type="entry name" value="EF-hand_5"/>
    <property type="match status" value="1"/>
</dbReference>
<feature type="transmembrane region" description="Helical" evidence="7">
    <location>
        <begin position="299"/>
        <end position="319"/>
    </location>
</feature>
<evidence type="ECO:0000313" key="10">
    <source>
        <dbReference type="Proteomes" id="UP001189429"/>
    </source>
</evidence>
<feature type="transmembrane region" description="Helical" evidence="7">
    <location>
        <begin position="402"/>
        <end position="426"/>
    </location>
</feature>
<comment type="caution">
    <text evidence="9">The sequence shown here is derived from an EMBL/GenBank/DDBJ whole genome shotgun (WGS) entry which is preliminary data.</text>
</comment>
<sequence length="582" mass="65039">MRSPGKPARLGDDLEALVAVERSPAFDAALARLLEAHHADVQRARLGRSAELAGLASGPQASRESPLAGAGRGGGERRGADRKGPDTQVGPLGCEWEQQETFIADAHGADGLCSNGQGNGHLACSRSSLSSASIQSGATSSKGDMDGVGGFDTIDRIIRPSQYSRGIQRPSWLGKYISGTKFEVGTSIVLFLFCVITALEMQGEGTRLGYELGYPRYTDPEATFWPEAVGVLQVLSICFGGVFMFEVLLRLVAAPRQFLFDRWNLFDVVILGGWLLEFTGKEFNSKILRTIRLVRMLRFLRLIKIAMHLEGLYFMLKAFQGCWGVLGWACVLLLALQSFTACVISQVLFTTYFSDEGRPIEERMEVFTYFGSFVRALLTTFEMTMANWPIPARILVENVSEWFMWLFLIHKLVVGFAFIGVVNGIFVQETLQIAMTDDLTMVLKKQRHMRTQRRKLEKLFRAADSDSNGRVSRPEFARILKNSGVRLWLASMDYDPKDPNYLFDLLDKDGGGDLSASEFLRGMTHLRGFARAMDVLHLDKQQEHVQRLVKSSFVLPTPIHWQTSRAPTTWSGCCRSDARFRR</sequence>
<feature type="transmembrane region" description="Helical" evidence="7">
    <location>
        <begin position="230"/>
        <end position="253"/>
    </location>
</feature>
<dbReference type="EMBL" id="CAUYUJ010016937">
    <property type="protein sequence ID" value="CAK0870216.1"/>
    <property type="molecule type" value="Genomic_DNA"/>
</dbReference>
<evidence type="ECO:0000256" key="6">
    <source>
        <dbReference type="SAM" id="MobiDB-lite"/>
    </source>
</evidence>
<name>A0ABN9VB18_9DINO</name>
<dbReference type="InterPro" id="IPR005821">
    <property type="entry name" value="Ion_trans_dom"/>
</dbReference>
<evidence type="ECO:0000313" key="9">
    <source>
        <dbReference type="EMBL" id="CAK0870216.1"/>
    </source>
</evidence>
<proteinExistence type="predicted"/>
<keyword evidence="3" id="KW-0106">Calcium</keyword>
<keyword evidence="4 7" id="KW-1133">Transmembrane helix</keyword>
<dbReference type="InterPro" id="IPR043203">
    <property type="entry name" value="VGCC_Ca_Na"/>
</dbReference>
<dbReference type="PANTHER" id="PTHR10037">
    <property type="entry name" value="VOLTAGE-GATED CATION CHANNEL CALCIUM AND SODIUM"/>
    <property type="match status" value="1"/>
</dbReference>
<dbReference type="InterPro" id="IPR027359">
    <property type="entry name" value="Volt_channel_dom_sf"/>
</dbReference>
<keyword evidence="2 7" id="KW-0812">Transmembrane</keyword>
<dbReference type="Gene3D" id="1.20.120.350">
    <property type="entry name" value="Voltage-gated potassium channels. Chain C"/>
    <property type="match status" value="1"/>
</dbReference>
<dbReference type="InterPro" id="IPR011992">
    <property type="entry name" value="EF-hand-dom_pair"/>
</dbReference>
<accession>A0ABN9VB18</accession>
<evidence type="ECO:0000256" key="2">
    <source>
        <dbReference type="ARBA" id="ARBA00022692"/>
    </source>
</evidence>
<dbReference type="SUPFAM" id="SSF47473">
    <property type="entry name" value="EF-hand"/>
    <property type="match status" value="1"/>
</dbReference>
<dbReference type="PANTHER" id="PTHR10037:SF62">
    <property type="entry name" value="SODIUM CHANNEL PROTEIN 60E"/>
    <property type="match status" value="1"/>
</dbReference>
<feature type="region of interest" description="Disordered" evidence="6">
    <location>
        <begin position="52"/>
        <end position="90"/>
    </location>
</feature>
<comment type="subcellular location">
    <subcellularLocation>
        <location evidence="1">Membrane</location>
        <topology evidence="1">Multi-pass membrane protein</topology>
    </subcellularLocation>
</comment>
<keyword evidence="10" id="KW-1185">Reference proteome</keyword>
<evidence type="ECO:0000256" key="7">
    <source>
        <dbReference type="SAM" id="Phobius"/>
    </source>
</evidence>
<dbReference type="InterPro" id="IPR002048">
    <property type="entry name" value="EF_hand_dom"/>
</dbReference>
<protein>
    <recommendedName>
        <fullName evidence="8">EF-hand domain-containing protein</fullName>
    </recommendedName>
</protein>
<gene>
    <name evidence="9" type="ORF">PCOR1329_LOCUS56377</name>
</gene>
<dbReference type="PROSITE" id="PS00018">
    <property type="entry name" value="EF_HAND_1"/>
    <property type="match status" value="2"/>
</dbReference>
<organism evidence="9 10">
    <name type="scientific">Prorocentrum cordatum</name>
    <dbReference type="NCBI Taxonomy" id="2364126"/>
    <lineage>
        <taxon>Eukaryota</taxon>
        <taxon>Sar</taxon>
        <taxon>Alveolata</taxon>
        <taxon>Dinophyceae</taxon>
        <taxon>Prorocentrales</taxon>
        <taxon>Prorocentraceae</taxon>
        <taxon>Prorocentrum</taxon>
    </lineage>
</organism>
<dbReference type="SMART" id="SM00054">
    <property type="entry name" value="EFh"/>
    <property type="match status" value="2"/>
</dbReference>
<evidence type="ECO:0000256" key="5">
    <source>
        <dbReference type="ARBA" id="ARBA00023136"/>
    </source>
</evidence>
<evidence type="ECO:0000256" key="3">
    <source>
        <dbReference type="ARBA" id="ARBA00022837"/>
    </source>
</evidence>
<feature type="domain" description="EF-hand" evidence="8">
    <location>
        <begin position="494"/>
        <end position="529"/>
    </location>
</feature>
<dbReference type="PROSITE" id="PS50222">
    <property type="entry name" value="EF_HAND_2"/>
    <property type="match status" value="2"/>
</dbReference>
<keyword evidence="5 7" id="KW-0472">Membrane</keyword>
<feature type="transmembrane region" description="Helical" evidence="7">
    <location>
        <begin position="366"/>
        <end position="390"/>
    </location>
</feature>
<dbReference type="SUPFAM" id="SSF81324">
    <property type="entry name" value="Voltage-gated potassium channels"/>
    <property type="match status" value="1"/>
</dbReference>
<feature type="transmembrane region" description="Helical" evidence="7">
    <location>
        <begin position="182"/>
        <end position="199"/>
    </location>
</feature>
<evidence type="ECO:0000256" key="1">
    <source>
        <dbReference type="ARBA" id="ARBA00004141"/>
    </source>
</evidence>
<dbReference type="CDD" id="cd00051">
    <property type="entry name" value="EFh"/>
    <property type="match status" value="1"/>
</dbReference>
<feature type="transmembrane region" description="Helical" evidence="7">
    <location>
        <begin position="325"/>
        <end position="354"/>
    </location>
</feature>
<dbReference type="InterPro" id="IPR018247">
    <property type="entry name" value="EF_Hand_1_Ca_BS"/>
</dbReference>
<dbReference type="Gene3D" id="1.10.238.10">
    <property type="entry name" value="EF-hand"/>
    <property type="match status" value="1"/>
</dbReference>
<evidence type="ECO:0000256" key="4">
    <source>
        <dbReference type="ARBA" id="ARBA00022989"/>
    </source>
</evidence>
<dbReference type="Pfam" id="PF00520">
    <property type="entry name" value="Ion_trans"/>
    <property type="match status" value="1"/>
</dbReference>
<feature type="domain" description="EF-hand" evidence="8">
    <location>
        <begin position="451"/>
        <end position="486"/>
    </location>
</feature>
<feature type="compositionally biased region" description="Basic and acidic residues" evidence="6">
    <location>
        <begin position="74"/>
        <end position="85"/>
    </location>
</feature>